<organism evidence="3 4">
    <name type="scientific">Chitinophaga jiangningensis</name>
    <dbReference type="NCBI Taxonomy" id="1419482"/>
    <lineage>
        <taxon>Bacteria</taxon>
        <taxon>Pseudomonadati</taxon>
        <taxon>Bacteroidota</taxon>
        <taxon>Chitinophagia</taxon>
        <taxon>Chitinophagales</taxon>
        <taxon>Chitinophagaceae</taxon>
        <taxon>Chitinophaga</taxon>
    </lineage>
</organism>
<proteinExistence type="predicted"/>
<keyword evidence="1" id="KW-0732">Signal</keyword>
<name>A0A1M7F7Y3_9BACT</name>
<dbReference type="EMBL" id="FRBL01000006">
    <property type="protein sequence ID" value="SHM00174.1"/>
    <property type="molecule type" value="Genomic_DNA"/>
</dbReference>
<dbReference type="InterPro" id="IPR043744">
    <property type="entry name" value="DUF5689"/>
</dbReference>
<dbReference type="Proteomes" id="UP000184420">
    <property type="component" value="Unassembled WGS sequence"/>
</dbReference>
<evidence type="ECO:0000259" key="2">
    <source>
        <dbReference type="Pfam" id="PF18942"/>
    </source>
</evidence>
<evidence type="ECO:0000313" key="4">
    <source>
        <dbReference type="Proteomes" id="UP000184420"/>
    </source>
</evidence>
<dbReference type="OrthoDB" id="1111074at2"/>
<feature type="chain" id="PRO_5012002961" description="DUF5689 domain-containing protein" evidence="1">
    <location>
        <begin position="23"/>
        <end position="508"/>
    </location>
</feature>
<gene>
    <name evidence="3" type="ORF">SAMN05444266_10631</name>
</gene>
<reference evidence="3 4" key="1">
    <citation type="submission" date="2016-11" db="EMBL/GenBank/DDBJ databases">
        <authorList>
            <person name="Jaros S."/>
            <person name="Januszkiewicz K."/>
            <person name="Wedrychowicz H."/>
        </authorList>
    </citation>
    <scope>NUCLEOTIDE SEQUENCE [LARGE SCALE GENOMIC DNA]</scope>
    <source>
        <strain evidence="3 4">DSM 27406</strain>
    </source>
</reference>
<accession>A0A1M7F7Y3</accession>
<evidence type="ECO:0000256" key="1">
    <source>
        <dbReference type="SAM" id="SignalP"/>
    </source>
</evidence>
<protein>
    <recommendedName>
        <fullName evidence="2">DUF5689 domain-containing protein</fullName>
    </recommendedName>
</protein>
<sequence length="508" mass="54179">MKKLSIYSSVLLALAMSWGCNKDENYPGGEINPSISIFDIRGMYKGQDLTLSKANMGGSVRIAGLVVSDHRAGNMPAGILVVEDGRRLGKMRGITIPLGDDAAKYISGDSVHINVEGAVVTKVNGMLQLKGVTNDKVTKVASGRPIPINRGTTAQILAHPADFESTLTVVIKGGFFPMPAENATIGGDLAVTDGFGRVTLHTEKTAGFAGAAVPLLANYYGVVFNTPVGEDSLTPRMQMRMESDMDVLSNTVVKTPLLISGFASDVKGGDGNYEYIQMVATEDIDFSKTPYCMVVNNNANASTPTGFPTNGWATGGMRTYKINMTSGVVKKGDYCYAGGLYQLINGSGSTAIPASQWVANYDYVAKAGQDFGTKTGGLMANSGNAFGIAIFQGTKVTATSVPIDVLFVSSGGSLYDPGPPEYGYAIANTDFYDINDPIYRTPQQYYRKGLNTLSLVYNTADVGYFYKLGGEYSTDLGRWLTARSQNNFTMTKTTTAAELQDSLATKLK</sequence>
<feature type="signal peptide" evidence="1">
    <location>
        <begin position="1"/>
        <end position="22"/>
    </location>
</feature>
<dbReference type="AlphaFoldDB" id="A0A1M7F7Y3"/>
<feature type="domain" description="DUF5689" evidence="2">
    <location>
        <begin position="34"/>
        <end position="223"/>
    </location>
</feature>
<dbReference type="STRING" id="1419482.SAMN05444266_10631"/>
<dbReference type="RefSeq" id="WP_073082854.1">
    <property type="nucleotide sequence ID" value="NZ_FRBL01000006.1"/>
</dbReference>
<keyword evidence="4" id="KW-1185">Reference proteome</keyword>
<dbReference type="Pfam" id="PF18942">
    <property type="entry name" value="DUF5689"/>
    <property type="match status" value="1"/>
</dbReference>
<evidence type="ECO:0000313" key="3">
    <source>
        <dbReference type="EMBL" id="SHM00174.1"/>
    </source>
</evidence>